<dbReference type="Gene3D" id="3.40.50.1460">
    <property type="match status" value="1"/>
</dbReference>
<organism evidence="3 4">
    <name type="scientific">Fulvivirga imtechensis AK7</name>
    <dbReference type="NCBI Taxonomy" id="1237149"/>
    <lineage>
        <taxon>Bacteria</taxon>
        <taxon>Pseudomonadati</taxon>
        <taxon>Bacteroidota</taxon>
        <taxon>Cytophagia</taxon>
        <taxon>Cytophagales</taxon>
        <taxon>Fulvivirgaceae</taxon>
        <taxon>Fulvivirga</taxon>
    </lineage>
</organism>
<dbReference type="Proteomes" id="UP000011135">
    <property type="component" value="Unassembled WGS sequence"/>
</dbReference>
<feature type="domain" description="Caspase family p20" evidence="2">
    <location>
        <begin position="151"/>
        <end position="228"/>
    </location>
</feature>
<dbReference type="Pfam" id="PF00656">
    <property type="entry name" value="Peptidase_C14"/>
    <property type="match status" value="1"/>
</dbReference>
<reference evidence="3 4" key="1">
    <citation type="submission" date="2012-12" db="EMBL/GenBank/DDBJ databases">
        <title>Genome assembly of Fulvivirga imtechensis AK7.</title>
        <authorList>
            <person name="Nupur N."/>
            <person name="Khatri I."/>
            <person name="Kumar R."/>
            <person name="Subramanian S."/>
            <person name="Pinnaka A."/>
        </authorList>
    </citation>
    <scope>NUCLEOTIDE SEQUENCE [LARGE SCALE GENOMIC DNA]</scope>
    <source>
        <strain evidence="3 4">AK7</strain>
    </source>
</reference>
<feature type="signal peptide" evidence="1">
    <location>
        <begin position="1"/>
        <end position="19"/>
    </location>
</feature>
<gene>
    <name evidence="3" type="ORF">C900_05896</name>
</gene>
<protein>
    <submittedName>
        <fullName evidence="3">Tetratricopeptide repeat family protein</fullName>
    </submittedName>
</protein>
<dbReference type="SUPFAM" id="SSF52129">
    <property type="entry name" value="Caspase-like"/>
    <property type="match status" value="1"/>
</dbReference>
<keyword evidence="1" id="KW-0732">Signal</keyword>
<dbReference type="STRING" id="1237149.C900_05896"/>
<dbReference type="EMBL" id="AMZN01000095">
    <property type="protein sequence ID" value="ELR68713.1"/>
    <property type="molecule type" value="Genomic_DNA"/>
</dbReference>
<dbReference type="GO" id="GO:0004197">
    <property type="term" value="F:cysteine-type endopeptidase activity"/>
    <property type="evidence" value="ECO:0007669"/>
    <property type="project" value="InterPro"/>
</dbReference>
<dbReference type="OrthoDB" id="976443at2"/>
<feature type="chain" id="PRO_5003993282" evidence="1">
    <location>
        <begin position="20"/>
        <end position="397"/>
    </location>
</feature>
<dbReference type="InterPro" id="IPR001309">
    <property type="entry name" value="Pept_C14_p20"/>
</dbReference>
<dbReference type="GO" id="GO:0006508">
    <property type="term" value="P:proteolysis"/>
    <property type="evidence" value="ECO:0007669"/>
    <property type="project" value="InterPro"/>
</dbReference>
<keyword evidence="4" id="KW-1185">Reference proteome</keyword>
<dbReference type="AlphaFoldDB" id="L8JKF4"/>
<evidence type="ECO:0000313" key="4">
    <source>
        <dbReference type="Proteomes" id="UP000011135"/>
    </source>
</evidence>
<evidence type="ECO:0000259" key="2">
    <source>
        <dbReference type="PROSITE" id="PS50208"/>
    </source>
</evidence>
<dbReference type="RefSeq" id="WP_009582977.1">
    <property type="nucleotide sequence ID" value="NZ_AMZN01000095.1"/>
</dbReference>
<evidence type="ECO:0000256" key="1">
    <source>
        <dbReference type="SAM" id="SignalP"/>
    </source>
</evidence>
<dbReference type="InterPro" id="IPR029030">
    <property type="entry name" value="Caspase-like_dom_sf"/>
</dbReference>
<comment type="caution">
    <text evidence="3">The sequence shown here is derived from an EMBL/GenBank/DDBJ whole genome shotgun (WGS) entry which is preliminary data.</text>
</comment>
<proteinExistence type="predicted"/>
<dbReference type="PROSITE" id="PS50208">
    <property type="entry name" value="CASPASE_P20"/>
    <property type="match status" value="1"/>
</dbReference>
<name>L8JKF4_9BACT</name>
<sequence>MRVLMLAILLTVAYTCVIAQNARTNYVHLDLSAETLPDTKSLPEINWVVPKFDYTHSEDQSMTIRSYVFSTLPVTDISLLIRDAEYGSILSQKVLEFSHGQQSIEIEEKLFLPKGMHMLELVVTNESGAKTSEIKNVKIGDEAPEKVLGSRKDFALVIATDKYQNFNDLVNPIQDSDSIIYQLKKKYGFEVEMLKNPTSHDIWKKIREYNEKQYGPYDQLLIFFAGHGNYDEVLKEGYYIAHDSQKDDRTGSSYISHLRLAKILDNNPCRRLFLIMDSCFGGAIGEVGSVITEEKKSNVQVQNNYEISVNQMLVRKLSTKVRKYLTSGGKQYVSDGIRGQHSPFAAKLIESLKTNGGEDNVLTLAEIGVNMEKLPLTPRFGSFGHNDPLGDFVFIAR</sequence>
<dbReference type="eggNOG" id="COG4249">
    <property type="taxonomic scope" value="Bacteria"/>
</dbReference>
<evidence type="ECO:0000313" key="3">
    <source>
        <dbReference type="EMBL" id="ELR68713.1"/>
    </source>
</evidence>
<dbReference type="InterPro" id="IPR011600">
    <property type="entry name" value="Pept_C14_caspase"/>
</dbReference>
<accession>L8JKF4</accession>